<feature type="region of interest" description="Disordered" evidence="1">
    <location>
        <begin position="87"/>
        <end position="129"/>
    </location>
</feature>
<evidence type="ECO:0000313" key="3">
    <source>
        <dbReference type="Proteomes" id="UP000054771"/>
    </source>
</evidence>
<evidence type="ECO:0000313" key="2">
    <source>
        <dbReference type="EMBL" id="CEL01490.1"/>
    </source>
</evidence>
<gene>
    <name evidence="2" type="ORF">ASPCAL01072</name>
</gene>
<keyword evidence="3" id="KW-1185">Reference proteome</keyword>
<dbReference type="Proteomes" id="UP000054771">
    <property type="component" value="Unassembled WGS sequence"/>
</dbReference>
<protein>
    <submittedName>
        <fullName evidence="2">Uncharacterized protein</fullName>
    </submittedName>
</protein>
<proteinExistence type="predicted"/>
<evidence type="ECO:0000256" key="1">
    <source>
        <dbReference type="SAM" id="MobiDB-lite"/>
    </source>
</evidence>
<accession>A0A0U5FPV2</accession>
<reference evidence="3" key="1">
    <citation type="journal article" date="2016" name="Genome Announc.">
        <title>Draft genome sequences of fungus Aspergillus calidoustus.</title>
        <authorList>
            <person name="Horn F."/>
            <person name="Linde J."/>
            <person name="Mattern D.J."/>
            <person name="Walther G."/>
            <person name="Guthke R."/>
            <person name="Scherlach K."/>
            <person name="Martin K."/>
            <person name="Brakhage A.A."/>
            <person name="Petzke L."/>
            <person name="Valiante V."/>
        </authorList>
    </citation>
    <scope>NUCLEOTIDE SEQUENCE [LARGE SCALE GENOMIC DNA]</scope>
    <source>
        <strain evidence="3">SF006504</strain>
    </source>
</reference>
<organism evidence="2 3">
    <name type="scientific">Aspergillus calidoustus</name>
    <dbReference type="NCBI Taxonomy" id="454130"/>
    <lineage>
        <taxon>Eukaryota</taxon>
        <taxon>Fungi</taxon>
        <taxon>Dikarya</taxon>
        <taxon>Ascomycota</taxon>
        <taxon>Pezizomycotina</taxon>
        <taxon>Eurotiomycetes</taxon>
        <taxon>Eurotiomycetidae</taxon>
        <taxon>Eurotiales</taxon>
        <taxon>Aspergillaceae</taxon>
        <taxon>Aspergillus</taxon>
        <taxon>Aspergillus subgen. Nidulantes</taxon>
    </lineage>
</organism>
<feature type="compositionally biased region" description="Polar residues" evidence="1">
    <location>
        <begin position="115"/>
        <end position="129"/>
    </location>
</feature>
<dbReference type="EMBL" id="CDMC01000001">
    <property type="protein sequence ID" value="CEL01490.1"/>
    <property type="molecule type" value="Genomic_DNA"/>
</dbReference>
<sequence>MLRLQAGIRRATKLESSLADLFNASTLDEMAQLVGNAARTTQQQWQSLPYINSDIETAVQEYPAYTMQHNGHAHKPDNTVQQVLLTGATGFFGDSPPPRPSRRPLDITNPLHSHLPSSFNGTRVRSSTQ</sequence>
<dbReference type="AlphaFoldDB" id="A0A0U5FPV2"/>
<name>A0A0U5FPV2_ASPCI</name>